<dbReference type="RefSeq" id="WP_021985703.1">
    <property type="nucleotide sequence ID" value="NZ_CP060632.1"/>
</dbReference>
<sequence length="297" mass="35191">MKNRKKLISGCLLGIVGIACLRYIVKNEKDKKYPVERYWDEQEEKQQNTSGDDTQTDCDAEEKDVTHSVTIDNITYEFVDCDMIEDTEIEMQTRYPAEFFIDSALPDANYQTDLLWDYEKMYEEIPELEDIKEIVLNPYNYTEEEYNALTDPYARQDAGDKYRIEGHPKSRYYFVKMRIENESVESREIVLSDLYLIQTNRAKSYAVTTDNIIYFDKTQYVENPDRLSWFTWYTMKPKEVLECVIGYEIDEHSLYDLHEERLMYIGTISVEMLDSWVNPVLSKTVVPLYDLMGNESE</sequence>
<feature type="compositionally biased region" description="Basic and acidic residues" evidence="1">
    <location>
        <begin position="37"/>
        <end position="46"/>
    </location>
</feature>
<evidence type="ECO:0000313" key="2">
    <source>
        <dbReference type="EMBL" id="QNM00294.1"/>
    </source>
</evidence>
<dbReference type="PROSITE" id="PS51257">
    <property type="entry name" value="PROKAR_LIPOPROTEIN"/>
    <property type="match status" value="1"/>
</dbReference>
<keyword evidence="3" id="KW-1185">Reference proteome</keyword>
<dbReference type="EMBL" id="CP060632">
    <property type="protein sequence ID" value="QNM00294.1"/>
    <property type="molecule type" value="Genomic_DNA"/>
</dbReference>
<protein>
    <submittedName>
        <fullName evidence="2">Uncharacterized protein</fullName>
    </submittedName>
</protein>
<accession>A0A7G9FP12</accession>
<dbReference type="KEGG" id="wcp:H9Q76_03110"/>
<dbReference type="Proteomes" id="UP000515819">
    <property type="component" value="Chromosome"/>
</dbReference>
<reference evidence="2 3" key="1">
    <citation type="submission" date="2020-08" db="EMBL/GenBank/DDBJ databases">
        <authorList>
            <person name="Liu C."/>
            <person name="Sun Q."/>
        </authorList>
    </citation>
    <scope>NUCLEOTIDE SEQUENCE [LARGE SCALE GENOMIC DNA]</scope>
    <source>
        <strain evidence="2 3">NSJ-4</strain>
    </source>
</reference>
<gene>
    <name evidence="2" type="ORF">H9Q76_03110</name>
</gene>
<organism evidence="2 3">
    <name type="scientific">Wujia chipingensis</name>
    <dbReference type="NCBI Taxonomy" id="2763670"/>
    <lineage>
        <taxon>Bacteria</taxon>
        <taxon>Bacillati</taxon>
        <taxon>Bacillota</taxon>
        <taxon>Clostridia</taxon>
        <taxon>Lachnospirales</taxon>
        <taxon>Lachnospiraceae</taxon>
        <taxon>Wujia</taxon>
    </lineage>
</organism>
<name>A0A7G9FP12_9FIRM</name>
<proteinExistence type="predicted"/>
<feature type="region of interest" description="Disordered" evidence="1">
    <location>
        <begin position="37"/>
        <end position="62"/>
    </location>
</feature>
<dbReference type="AlphaFoldDB" id="A0A7G9FP12"/>
<evidence type="ECO:0000256" key="1">
    <source>
        <dbReference type="SAM" id="MobiDB-lite"/>
    </source>
</evidence>
<evidence type="ECO:0000313" key="3">
    <source>
        <dbReference type="Proteomes" id="UP000515819"/>
    </source>
</evidence>